<dbReference type="SUPFAM" id="SSF111278">
    <property type="entry name" value="SSo0622-like"/>
    <property type="match status" value="1"/>
</dbReference>
<dbReference type="Pfam" id="PF02676">
    <property type="entry name" value="TYW3"/>
    <property type="match status" value="1"/>
</dbReference>
<evidence type="ECO:0000256" key="5">
    <source>
        <dbReference type="ARBA" id="ARBA00022691"/>
    </source>
</evidence>
<dbReference type="GO" id="GO:0032259">
    <property type="term" value="P:methylation"/>
    <property type="evidence" value="ECO:0007669"/>
    <property type="project" value="UniProtKB-KW"/>
</dbReference>
<evidence type="ECO:0000256" key="6">
    <source>
        <dbReference type="ARBA" id="ARBA00022694"/>
    </source>
</evidence>
<dbReference type="InterPro" id="IPR003827">
    <property type="entry name" value="tRNA_yW-synthesising"/>
</dbReference>
<evidence type="ECO:0000256" key="2">
    <source>
        <dbReference type="ARBA" id="ARBA00012750"/>
    </source>
</evidence>
<keyword evidence="6" id="KW-0819">tRNA processing</keyword>
<dbReference type="AlphaFoldDB" id="A0A812LK07"/>
<comment type="catalytic activity">
    <reaction evidence="8">
        <text>4-demethyl-7-[(3S)-3-amino-3-carboxypropyl]wyosine(37) in tRNA(Phe) + S-adenosyl-L-methionine = 7-[(3S)-3-amino-3-carboxypropyl]wyosine(37) in tRNA(Phe) + S-adenosyl-L-homocysteine + H(+)</text>
        <dbReference type="Rhea" id="RHEA:36635"/>
        <dbReference type="Rhea" id="RHEA-COMP:10378"/>
        <dbReference type="Rhea" id="RHEA-COMP:10379"/>
        <dbReference type="ChEBI" id="CHEBI:15378"/>
        <dbReference type="ChEBI" id="CHEBI:57856"/>
        <dbReference type="ChEBI" id="CHEBI:59789"/>
        <dbReference type="ChEBI" id="CHEBI:73543"/>
        <dbReference type="ChEBI" id="CHEBI:73550"/>
        <dbReference type="EC" id="2.1.1.282"/>
    </reaction>
</comment>
<evidence type="ECO:0000256" key="7">
    <source>
        <dbReference type="ARBA" id="ARBA00030554"/>
    </source>
</evidence>
<proteinExistence type="inferred from homology"/>
<dbReference type="Gene3D" id="3.30.1960.10">
    <property type="entry name" value="tRNA wybutosine-synthesizing-like"/>
    <property type="match status" value="1"/>
</dbReference>
<comment type="caution">
    <text evidence="11">The sequence shown here is derived from an EMBL/GenBank/DDBJ whole genome shotgun (WGS) entry which is preliminary data.</text>
</comment>
<evidence type="ECO:0000313" key="12">
    <source>
        <dbReference type="Proteomes" id="UP000604046"/>
    </source>
</evidence>
<feature type="compositionally biased region" description="Low complexity" evidence="9">
    <location>
        <begin position="770"/>
        <end position="781"/>
    </location>
</feature>
<feature type="domain" description="tRNA wybutosine-synthesizing protein" evidence="10">
    <location>
        <begin position="21"/>
        <end position="204"/>
    </location>
</feature>
<keyword evidence="12" id="KW-1185">Reference proteome</keyword>
<protein>
    <recommendedName>
        <fullName evidence="2">tRNA(Phe) 7-[(3-amino-3-carboxypropyl)-4-demethylwyosine(37)-N(4)]-methyltransferase</fullName>
        <ecNumber evidence="2">2.1.1.282</ecNumber>
    </recommendedName>
    <alternativeName>
        <fullName evidence="7">tRNA(Phe) 7-((3-amino-3-carboxypropyl)-4-demethylwyosine(37)-N(4))-methyltransferase</fullName>
    </alternativeName>
</protein>
<dbReference type="EMBL" id="CAJNDS010001112">
    <property type="protein sequence ID" value="CAE7247506.1"/>
    <property type="molecule type" value="Genomic_DNA"/>
</dbReference>
<evidence type="ECO:0000256" key="1">
    <source>
        <dbReference type="ARBA" id="ARBA00008569"/>
    </source>
</evidence>
<keyword evidence="5" id="KW-0949">S-adenosyl-L-methionine</keyword>
<organism evidence="11 12">
    <name type="scientific">Symbiodinium natans</name>
    <dbReference type="NCBI Taxonomy" id="878477"/>
    <lineage>
        <taxon>Eukaryota</taxon>
        <taxon>Sar</taxon>
        <taxon>Alveolata</taxon>
        <taxon>Dinophyceae</taxon>
        <taxon>Suessiales</taxon>
        <taxon>Symbiodiniaceae</taxon>
        <taxon>Symbiodinium</taxon>
    </lineage>
</organism>
<feature type="region of interest" description="Disordered" evidence="9">
    <location>
        <begin position="770"/>
        <end position="790"/>
    </location>
</feature>
<evidence type="ECO:0000259" key="10">
    <source>
        <dbReference type="Pfam" id="PF02676"/>
    </source>
</evidence>
<gene>
    <name evidence="11" type="primary">Tyw3</name>
    <name evidence="11" type="ORF">SNAT2548_LOCUS11866</name>
</gene>
<dbReference type="EC" id="2.1.1.282" evidence="2"/>
<accession>A0A812LK07</accession>
<keyword evidence="4" id="KW-0808">Transferase</keyword>
<evidence type="ECO:0000256" key="3">
    <source>
        <dbReference type="ARBA" id="ARBA00022603"/>
    </source>
</evidence>
<comment type="similarity">
    <text evidence="1">Belongs to the TYW3 family.</text>
</comment>
<evidence type="ECO:0000256" key="4">
    <source>
        <dbReference type="ARBA" id="ARBA00022679"/>
    </source>
</evidence>
<reference evidence="11" key="1">
    <citation type="submission" date="2021-02" db="EMBL/GenBank/DDBJ databases">
        <authorList>
            <person name="Dougan E. K."/>
            <person name="Rhodes N."/>
            <person name="Thang M."/>
            <person name="Chan C."/>
        </authorList>
    </citation>
    <scope>NUCLEOTIDE SEQUENCE</scope>
</reference>
<evidence type="ECO:0000256" key="9">
    <source>
        <dbReference type="SAM" id="MobiDB-lite"/>
    </source>
</evidence>
<dbReference type="Proteomes" id="UP000604046">
    <property type="component" value="Unassembled WGS sequence"/>
</dbReference>
<dbReference type="OrthoDB" id="263283at2759"/>
<evidence type="ECO:0000256" key="8">
    <source>
        <dbReference type="ARBA" id="ARBA00049202"/>
    </source>
</evidence>
<dbReference type="PANTHER" id="PTHR48418">
    <property type="entry name" value="TRNA WYBUTOSINE-SYNTHESIZING PROTEIN 3"/>
    <property type="match status" value="1"/>
</dbReference>
<dbReference type="InterPro" id="IPR036602">
    <property type="entry name" value="tRNA_yW-synthesising-like_sf"/>
</dbReference>
<name>A0A812LK07_9DINO</name>
<dbReference type="GO" id="GO:0008033">
    <property type="term" value="P:tRNA processing"/>
    <property type="evidence" value="ECO:0007669"/>
    <property type="project" value="UniProtKB-KW"/>
</dbReference>
<dbReference type="PANTHER" id="PTHR48418:SF1">
    <property type="entry name" value="TRNA WYBUTOSINE-SYNTHESIZING PROTEIN 3"/>
    <property type="match status" value="1"/>
</dbReference>
<keyword evidence="3" id="KW-0489">Methyltransferase</keyword>
<evidence type="ECO:0000313" key="11">
    <source>
        <dbReference type="EMBL" id="CAE7247506.1"/>
    </source>
</evidence>
<sequence length="1043" mass="112058">MTPGLVLRPAPPVLAREFATRKQNFLHKPDKSPKGAWDPRVCEICEALNRREDFFTTSSCSGRCFLWRGRHHQQGGRGFQRLRVSHGPVQEDFFDLSGLTGEGWGPVWLSVQAFILHVCCRQLRSAKELIAKAGRHFQLAGLYSWRQAGGKFMVEIQGAEHMEFPVSRGGRALFAGRERWLQKVVNQRLRQNWAQMAGFLRELRAWMPERGLPEAGAVEDAGPRCRGIATDDTAAAKIRAELAQRQGLAICGCQPARLRVQDPGLAELSQQERDVVGMATPEQQRRIDAEARLLQAVVNDDVEGLAPILHGDVPMKDLLRLRVKPTYNDCTDDTGFYHSIASFGLSFGLGENAAQLARRNDSMDVAVALEAVADGEGRGLYERLAIVNADPGADDNLAAAATAAGTYDLTMFNPLPAVAYVADFPIATLPADGTRVQLQDSAGNSAWATLAPVVPGPCVTTAGSPNCWQAVRVYNPNGDVRLYLSAPGVTAPGVGAWVAAAQTLVVPDATVPVGAQLGSTAVTSVTELEVLESEMEQRDAGWAEPNGVGLQSHQYPVVPVSSARGWVYLENHASVPGNARRLVDQAVFSRRPPSSTMTNMVLSAATGVVDVTYTSRQAHWMSLSRGRANQTVLAGPMWVDSGARPPAVNSCVVNGSMTPCPGMERHRHAGLAAEAELLAAIRSDSGEQVRQIMKKSLDRHLLAEAVVKDTYHDAADQGAIYHLVASYGLKFQIGDTLYDLAKRNDCKNAELALRRWKSIRLARLDDDPFTATGSMAAGPTAPTGPPPPRTDAPMDLKVHLTNAMTGADVCTLSASSQWTIALLARAAASEVPSPGGCRLFLKGAAALTAGTVLADLQEEDAEIVQLSTVVMSAVDGIYAATVKLGDFPPDPGHAAGRRLIGGVVRGRDPPARIGLKLEKGGEASFIYKKHPFDRGHCAPPSGGHWVRATGTWTFSVPGIQVVLTDGREGHFQRGVSSEDGRFRQEQVILLAMVKEGQFDVVRSDGRHPGGSRTPTVPAGTALVKQEAADGAAIDFDRLFGRAL</sequence>
<dbReference type="GO" id="GO:0008168">
    <property type="term" value="F:methyltransferase activity"/>
    <property type="evidence" value="ECO:0007669"/>
    <property type="project" value="UniProtKB-KW"/>
</dbReference>